<sequence length="115" mass="12870">MLDKDCRELGKANRKVAEAYVVVLNFKEALSFCLKALDIHKMHLGHNTVEVAHDRRLLGVIYSGLDEHEKALEQNQLSQSVFKSLGCDSELLRAEIDAANIQIALGMYDEAIDTL</sequence>
<dbReference type="PANTHER" id="PTHR47459:SF1">
    <property type="entry name" value="KINESIN LIGHT CHAIN-RELATED"/>
    <property type="match status" value="1"/>
</dbReference>
<dbReference type="Pfam" id="PF13424">
    <property type="entry name" value="TPR_12"/>
    <property type="match status" value="1"/>
</dbReference>
<keyword evidence="2" id="KW-1185">Reference proteome</keyword>
<evidence type="ECO:0000313" key="2">
    <source>
        <dbReference type="Proteomes" id="UP001630127"/>
    </source>
</evidence>
<protein>
    <submittedName>
        <fullName evidence="1">Uncharacterized protein</fullName>
    </submittedName>
</protein>
<name>A0ABD3AJA5_9GENT</name>
<dbReference type="PANTHER" id="PTHR47459">
    <property type="entry name" value="KINESIN LIGHT CHAIN-RELATED"/>
    <property type="match status" value="1"/>
</dbReference>
<gene>
    <name evidence="1" type="ORF">ACH5RR_010564</name>
</gene>
<dbReference type="InterPro" id="IPR011990">
    <property type="entry name" value="TPR-like_helical_dom_sf"/>
</dbReference>
<dbReference type="Proteomes" id="UP001630127">
    <property type="component" value="Unassembled WGS sequence"/>
</dbReference>
<proteinExistence type="predicted"/>
<dbReference type="SUPFAM" id="SSF48452">
    <property type="entry name" value="TPR-like"/>
    <property type="match status" value="1"/>
</dbReference>
<comment type="caution">
    <text evidence="1">The sequence shown here is derived from an EMBL/GenBank/DDBJ whole genome shotgun (WGS) entry which is preliminary data.</text>
</comment>
<dbReference type="EMBL" id="JBJUIK010000004">
    <property type="protein sequence ID" value="KAL3531242.1"/>
    <property type="molecule type" value="Genomic_DNA"/>
</dbReference>
<organism evidence="1 2">
    <name type="scientific">Cinchona calisaya</name>
    <dbReference type="NCBI Taxonomy" id="153742"/>
    <lineage>
        <taxon>Eukaryota</taxon>
        <taxon>Viridiplantae</taxon>
        <taxon>Streptophyta</taxon>
        <taxon>Embryophyta</taxon>
        <taxon>Tracheophyta</taxon>
        <taxon>Spermatophyta</taxon>
        <taxon>Magnoliopsida</taxon>
        <taxon>eudicotyledons</taxon>
        <taxon>Gunneridae</taxon>
        <taxon>Pentapetalae</taxon>
        <taxon>asterids</taxon>
        <taxon>lamiids</taxon>
        <taxon>Gentianales</taxon>
        <taxon>Rubiaceae</taxon>
        <taxon>Cinchonoideae</taxon>
        <taxon>Cinchoneae</taxon>
        <taxon>Cinchona</taxon>
    </lineage>
</organism>
<dbReference type="Gene3D" id="1.25.40.10">
    <property type="entry name" value="Tetratricopeptide repeat domain"/>
    <property type="match status" value="1"/>
</dbReference>
<evidence type="ECO:0000313" key="1">
    <source>
        <dbReference type="EMBL" id="KAL3531242.1"/>
    </source>
</evidence>
<dbReference type="AlphaFoldDB" id="A0ABD3AJA5"/>
<accession>A0ABD3AJA5</accession>
<reference evidence="1 2" key="1">
    <citation type="submission" date="2024-11" db="EMBL/GenBank/DDBJ databases">
        <title>A near-complete genome assembly of Cinchona calisaya.</title>
        <authorList>
            <person name="Lian D.C."/>
            <person name="Zhao X.W."/>
            <person name="Wei L."/>
        </authorList>
    </citation>
    <scope>NUCLEOTIDE SEQUENCE [LARGE SCALE GENOMIC DNA]</scope>
    <source>
        <tissue evidence="1">Nenye</tissue>
    </source>
</reference>